<dbReference type="Gene3D" id="3.40.50.300">
    <property type="entry name" value="P-loop containing nucleotide triphosphate hydrolases"/>
    <property type="match status" value="1"/>
</dbReference>
<feature type="compositionally biased region" description="Low complexity" evidence="9">
    <location>
        <begin position="292"/>
        <end position="309"/>
    </location>
</feature>
<dbReference type="InterPro" id="IPR001851">
    <property type="entry name" value="ABC_transp_permease"/>
</dbReference>
<evidence type="ECO:0000256" key="3">
    <source>
        <dbReference type="ARBA" id="ARBA00022475"/>
    </source>
</evidence>
<keyword evidence="3" id="KW-1003">Cell membrane</keyword>
<dbReference type="InterPro" id="IPR003439">
    <property type="entry name" value="ABC_transporter-like_ATP-bd"/>
</dbReference>
<feature type="transmembrane region" description="Helical" evidence="10">
    <location>
        <begin position="131"/>
        <end position="150"/>
    </location>
</feature>
<dbReference type="Pfam" id="PF02653">
    <property type="entry name" value="BPD_transp_2"/>
    <property type="match status" value="1"/>
</dbReference>
<evidence type="ECO:0000256" key="1">
    <source>
        <dbReference type="ARBA" id="ARBA00004651"/>
    </source>
</evidence>
<proteinExistence type="predicted"/>
<evidence type="ECO:0000259" key="11">
    <source>
        <dbReference type="PROSITE" id="PS50893"/>
    </source>
</evidence>
<dbReference type="CDD" id="cd06581">
    <property type="entry name" value="TM_PBP1_LivM_like"/>
    <property type="match status" value="1"/>
</dbReference>
<evidence type="ECO:0000256" key="6">
    <source>
        <dbReference type="ARBA" id="ARBA00022840"/>
    </source>
</evidence>
<accession>A0ABS3QUI6</accession>
<comment type="subcellular location">
    <subcellularLocation>
        <location evidence="1">Cell membrane</location>
        <topology evidence="1">Multi-pass membrane protein</topology>
    </subcellularLocation>
</comment>
<dbReference type="InterPro" id="IPR027417">
    <property type="entry name" value="P-loop_NTPase"/>
</dbReference>
<feature type="region of interest" description="Disordered" evidence="9">
    <location>
        <begin position="292"/>
        <end position="320"/>
    </location>
</feature>
<keyword evidence="7 10" id="KW-1133">Transmembrane helix</keyword>
<sequence length="575" mass="59953">MWINYLDQALLLAALAVSVNLLVGYAGQVSVAHAAFAGVGGYTACFLAGLHGWPYLASLAVAVLVTTVLGVLIGLIALGLAEEFLILMTLAFSLGIIGVLATFDALGGVTGITGVDGLRLFGRTLDTPADWLIPSAVVLALVFAVCRRLGESPYGQVLKGIREDAVATRALGKNTFGYKIGIFAITSGLTGLVGGLYSGWLGQATPSAYGFPLAMAVFAMVIVGGNANLAGSIAAGVVLTMIEPVLRQVLAVQSTQAALVQVVLYGVLLLLVMLVRPQGLFRERPRKIAVPAAPEAPAAPASGPRARTSPRPRPADRTPYAEADIVLRAEGLSKRFGGITAAKNIDLELRRGTVTALVGPNGAGKTTAFDLLTGTVVPDTGSVTLNGSELVGMRPDLIVRAGLARTFQDVRLLNRLTCLENVMLAVPGNPGERIGRLFAPGRGVSRADREAAAEAMRWLEFVGMAGQAATPADALSYGQSKLVSLARALATRADVLLLDEPASGVDAAWVETMLAMVAAVRDEGRTVCLVEHDLDVVRRLSDHTCFMELGEITASGTLDELTGSARLAEAYFGAQ</sequence>
<feature type="domain" description="ABC transporter" evidence="11">
    <location>
        <begin position="327"/>
        <end position="574"/>
    </location>
</feature>
<dbReference type="InterPro" id="IPR017871">
    <property type="entry name" value="ABC_transporter-like_CS"/>
</dbReference>
<dbReference type="Pfam" id="PF00005">
    <property type="entry name" value="ABC_tran"/>
    <property type="match status" value="1"/>
</dbReference>
<evidence type="ECO:0000256" key="2">
    <source>
        <dbReference type="ARBA" id="ARBA00022448"/>
    </source>
</evidence>
<dbReference type="RefSeq" id="WP_208265975.1">
    <property type="nucleotide sequence ID" value="NZ_BAAAGM010000026.1"/>
</dbReference>
<evidence type="ECO:0000313" key="12">
    <source>
        <dbReference type="EMBL" id="MBO2437643.1"/>
    </source>
</evidence>
<dbReference type="EMBL" id="JAGEOK010000005">
    <property type="protein sequence ID" value="MBO2437643.1"/>
    <property type="molecule type" value="Genomic_DNA"/>
</dbReference>
<dbReference type="GO" id="GO:0005524">
    <property type="term" value="F:ATP binding"/>
    <property type="evidence" value="ECO:0007669"/>
    <property type="project" value="UniProtKB-KW"/>
</dbReference>
<keyword evidence="2" id="KW-0813">Transport</keyword>
<evidence type="ECO:0000256" key="4">
    <source>
        <dbReference type="ARBA" id="ARBA00022692"/>
    </source>
</evidence>
<comment type="caution">
    <text evidence="12">The sequence shown here is derived from an EMBL/GenBank/DDBJ whole genome shotgun (WGS) entry which is preliminary data.</text>
</comment>
<protein>
    <submittedName>
        <fullName evidence="12">ATP-binding cassette domain-containing protein</fullName>
    </submittedName>
</protein>
<feature type="transmembrane region" description="Helical" evidence="10">
    <location>
        <begin position="176"/>
        <end position="197"/>
    </location>
</feature>
<dbReference type="PANTHER" id="PTHR45772">
    <property type="entry name" value="CONSERVED COMPONENT OF ABC TRANSPORTER FOR NATURAL AMINO ACIDS-RELATED"/>
    <property type="match status" value="1"/>
</dbReference>
<feature type="transmembrane region" description="Helical" evidence="10">
    <location>
        <begin position="254"/>
        <end position="275"/>
    </location>
</feature>
<evidence type="ECO:0000256" key="9">
    <source>
        <dbReference type="SAM" id="MobiDB-lite"/>
    </source>
</evidence>
<dbReference type="PROSITE" id="PS00211">
    <property type="entry name" value="ABC_TRANSPORTER_1"/>
    <property type="match status" value="1"/>
</dbReference>
<evidence type="ECO:0000256" key="8">
    <source>
        <dbReference type="ARBA" id="ARBA00023136"/>
    </source>
</evidence>
<dbReference type="InterPro" id="IPR051120">
    <property type="entry name" value="ABC_AA/LPS_Transport"/>
</dbReference>
<feature type="transmembrane region" description="Helical" evidence="10">
    <location>
        <begin position="53"/>
        <end position="78"/>
    </location>
</feature>
<gene>
    <name evidence="12" type="ORF">J4557_08950</name>
</gene>
<keyword evidence="8 10" id="KW-0472">Membrane</keyword>
<evidence type="ECO:0000256" key="10">
    <source>
        <dbReference type="SAM" id="Phobius"/>
    </source>
</evidence>
<dbReference type="SUPFAM" id="SSF52540">
    <property type="entry name" value="P-loop containing nucleoside triphosphate hydrolases"/>
    <property type="match status" value="1"/>
</dbReference>
<evidence type="ECO:0000313" key="13">
    <source>
        <dbReference type="Proteomes" id="UP000666915"/>
    </source>
</evidence>
<feature type="transmembrane region" description="Helical" evidence="10">
    <location>
        <begin position="85"/>
        <end position="111"/>
    </location>
</feature>
<keyword evidence="6 12" id="KW-0067">ATP-binding</keyword>
<feature type="transmembrane region" description="Helical" evidence="10">
    <location>
        <begin position="209"/>
        <end position="242"/>
    </location>
</feature>
<name>A0ABS3QUI6_9ACTN</name>
<reference evidence="12 13" key="1">
    <citation type="submission" date="2021-03" db="EMBL/GenBank/DDBJ databases">
        <authorList>
            <person name="Kanchanasin P."/>
            <person name="Saeng-In P."/>
            <person name="Phongsopitanun W."/>
            <person name="Yuki M."/>
            <person name="Kudo T."/>
            <person name="Ohkuma M."/>
            <person name="Tanasupawat S."/>
        </authorList>
    </citation>
    <scope>NUCLEOTIDE SEQUENCE [LARGE SCALE GENOMIC DNA]</scope>
    <source>
        <strain evidence="12 13">L46</strain>
    </source>
</reference>
<keyword evidence="13" id="KW-1185">Reference proteome</keyword>
<dbReference type="PROSITE" id="PS50893">
    <property type="entry name" value="ABC_TRANSPORTER_2"/>
    <property type="match status" value="1"/>
</dbReference>
<dbReference type="InterPro" id="IPR003593">
    <property type="entry name" value="AAA+_ATPase"/>
</dbReference>
<dbReference type="Proteomes" id="UP000666915">
    <property type="component" value="Unassembled WGS sequence"/>
</dbReference>
<dbReference type="InterPro" id="IPR043428">
    <property type="entry name" value="LivM-like"/>
</dbReference>
<keyword evidence="4 10" id="KW-0812">Transmembrane</keyword>
<evidence type="ECO:0000256" key="7">
    <source>
        <dbReference type="ARBA" id="ARBA00022989"/>
    </source>
</evidence>
<keyword evidence="5" id="KW-0547">Nucleotide-binding</keyword>
<dbReference type="SMART" id="SM00382">
    <property type="entry name" value="AAA"/>
    <property type="match status" value="1"/>
</dbReference>
<evidence type="ECO:0000256" key="5">
    <source>
        <dbReference type="ARBA" id="ARBA00022741"/>
    </source>
</evidence>
<dbReference type="PANTHER" id="PTHR45772:SF9">
    <property type="entry name" value="CONSERVED COMPONENT OF ABC TRANSPORTER FOR NATURAL AMINO ACIDS"/>
    <property type="match status" value="1"/>
</dbReference>
<organism evidence="12 13">
    <name type="scientific">Actinomadura nitritigenes</name>
    <dbReference type="NCBI Taxonomy" id="134602"/>
    <lineage>
        <taxon>Bacteria</taxon>
        <taxon>Bacillati</taxon>
        <taxon>Actinomycetota</taxon>
        <taxon>Actinomycetes</taxon>
        <taxon>Streptosporangiales</taxon>
        <taxon>Thermomonosporaceae</taxon>
        <taxon>Actinomadura</taxon>
    </lineage>
</organism>